<keyword evidence="1" id="KW-0677">Repeat</keyword>
<feature type="chain" id="PRO_5004191035" evidence="3">
    <location>
        <begin position="24"/>
        <end position="1628"/>
    </location>
</feature>
<dbReference type="EMBL" id="CP000360">
    <property type="protein sequence ID" value="ABF43251.1"/>
    <property type="molecule type" value="Genomic_DNA"/>
</dbReference>
<evidence type="ECO:0000256" key="1">
    <source>
        <dbReference type="ARBA" id="ARBA00022737"/>
    </source>
</evidence>
<keyword evidence="3" id="KW-0732">Signal</keyword>
<evidence type="ECO:0000259" key="4">
    <source>
        <dbReference type="Pfam" id="PF25023"/>
    </source>
</evidence>
<sequence>MQFARSLTMLFVFLLMAVLVASAQPATGTPPFGSFTGGPDTINLGNLNVQWQIPIFSKAGRGQNFAYALTYNSSVWMPVTTGSTKNWQPVSAQWGWQGLTPAGAAQVSYTMSYFQGMCWTGGSGGQSVPYYEWQFSNFVYQDEYGAKHPFTNGTVYIQSPGGTSCPPNGPQPSTAQPNPTSDGSGYTFYGLAGQGSISGGYLKDRGGRTINAAVVSNPGGQQGSFSATDTNGNVISVSNGITTDTLGTQALAVIGGPPSGVNLSYTAPSGATATYVVSYASYTVKTNFGCTTGGDIGEYGPQSASLVDKVTLPDGTFYKFTYETTPANSPDVTGRVASVTLPTGGTISYQYSGGSNGINCADGSGVTLVRTTPDTGTSSWKYDRNLAANPVTTTVTAPKVGANPQDQTVIQFQGIYEVKRQVYQGTATGTPLATTMRCYNGSYGSTCPTTAITLPISKLDGYLQQPSGAVSVMEATYNVNGLPIEEDDYDYGQVTSLGADPSTKTPVRKTITSYASLGNGIVDRPSSMVVEDASSNPMATTTFGYDQTSVTTTTGTPQHNLVSGARGNLTTVTYTPATGKTLSKTFTYYDTGNVKQATDINGAVTTYTYGTSSCGNSFPTSVTLPLSLQTTAVWNCTGAVATTQTDLNAKPITIAYTDPHFWRPSSTTDQASNVTNYAYSLIPNQFEQYMTFNSGNSVSESLTTFDSLGRSQIAQRRQSPTSTSYDSAQTFFDPLGRASQNSVPYVGTDGQAYTGSAKTATTFDGMGRPLNVADAAANTVASYTYSSTSTGSDVLQTITAPAGENSKKKQLEYDGVGRLSWVCELTSATGSGICGQSSGPTGYWTRYGYDILGHLTSVTQNAQAVSGSQQSRSFTYDMLGRMTQEINPETGTTHYYFDALTSDADCGTVSYPGDLVKKKDAVGNATCFAYDQLHRVTAMTYTGSYAANTPAKHFVYDAATVNSVSMAYPKGQLAEAYTCTTCTPTPTKLTDIGIGHSIRGEAIDLYESMPHSSGYYHVATSYWPNGALHTLSGIPGVSTVTYAPDGEGRWKTITDTTRTLVSNTSYDIWGGTSGVTLGSADGDAYVYDPNTGRMTSFTLSVNGASSSGSLTWNSNGSLKTLQITDALNAADTQTCNYVYDDLQRLSSGKCGTSTWGQTFGYDPFGNIIKNLVTGYNGSAFLPTYTANTNRYSAIPGVSAPYYDANGNLTKDEAHTYAWDVDGHPVTMDAVGVTYDAFGRTAETNSGGTYKQFLYGPAGDKLAITGATLTKAYVPLSGSDIAVYTASGLAFYRHADWLGSSRVTSTSSSALNGSTAYAPFGEAYAQTGSTDLSFTTQNQDTDSGLYDFPARRYDPTQGRWVAPDPAGVGAVNPTDPKSWNRYAYVENDPLGNVDPTGLMGDNVVCILDGVEDVGCFWTSLFLGMGAASVCPRNDCSILSTPTKGPNGGEYSLANAANGFIWINDANGEELSQEAAEEIGLMAGGQQWSQIQGFNFIVGGWIKGAAMRLDMNAGCARFYGGRGLSTLLKTQYVAYPAPSNYAAFTSPGSLFVGVNPLSSIYLALPGQKFFDALTPGGLSAYEAGISVILHELSHQLANTTGAAYDAGTDAGAAGRNDWNTIRVLQNCPAE</sequence>
<evidence type="ECO:0000256" key="2">
    <source>
        <dbReference type="SAM" id="MobiDB-lite"/>
    </source>
</evidence>
<evidence type="ECO:0000313" key="5">
    <source>
        <dbReference type="EMBL" id="ABF43251.1"/>
    </source>
</evidence>
<dbReference type="HOGENOM" id="CLU_235964_0_0_0"/>
<dbReference type="InterPro" id="IPR050708">
    <property type="entry name" value="T6SS_VgrG/RHS"/>
</dbReference>
<proteinExistence type="predicted"/>
<dbReference type="Gene3D" id="2.180.10.10">
    <property type="entry name" value="RHS repeat-associated core"/>
    <property type="match status" value="2"/>
</dbReference>
<feature type="region of interest" description="Disordered" evidence="2">
    <location>
        <begin position="158"/>
        <end position="185"/>
    </location>
</feature>
<evidence type="ECO:0000313" key="6">
    <source>
        <dbReference type="Proteomes" id="UP000002432"/>
    </source>
</evidence>
<dbReference type="PANTHER" id="PTHR32305">
    <property type="match status" value="1"/>
</dbReference>
<dbReference type="PANTHER" id="PTHR32305:SF15">
    <property type="entry name" value="PROTEIN RHSA-RELATED"/>
    <property type="match status" value="1"/>
</dbReference>
<dbReference type="NCBIfam" id="TIGR03696">
    <property type="entry name" value="Rhs_assc_core"/>
    <property type="match status" value="1"/>
</dbReference>
<dbReference type="eggNOG" id="COG3209">
    <property type="taxonomic scope" value="Bacteria"/>
</dbReference>
<evidence type="ECO:0000256" key="3">
    <source>
        <dbReference type="SAM" id="SignalP"/>
    </source>
</evidence>
<accession>Q1IIP9</accession>
<keyword evidence="6" id="KW-1185">Reference proteome</keyword>
<dbReference type="KEGG" id="aba:Acid345_4251"/>
<dbReference type="STRING" id="204669.Acid345_4251"/>
<feature type="domain" description="Teneurin-like YD-shell" evidence="4">
    <location>
        <begin position="1107"/>
        <end position="1388"/>
    </location>
</feature>
<dbReference type="InterPro" id="IPR022385">
    <property type="entry name" value="Rhs_assc_core"/>
</dbReference>
<dbReference type="RefSeq" id="WP_011525050.1">
    <property type="nucleotide sequence ID" value="NC_008009.1"/>
</dbReference>
<dbReference type="Proteomes" id="UP000002432">
    <property type="component" value="Chromosome"/>
</dbReference>
<name>Q1IIP9_KORVE</name>
<dbReference type="Pfam" id="PF25023">
    <property type="entry name" value="TEN_YD-shell"/>
    <property type="match status" value="1"/>
</dbReference>
<dbReference type="OrthoDB" id="104102at2"/>
<dbReference type="InterPro" id="IPR056823">
    <property type="entry name" value="TEN-like_YD-shell"/>
</dbReference>
<protein>
    <submittedName>
        <fullName evidence="5">YD repeat protein</fullName>
    </submittedName>
</protein>
<organism evidence="5 6">
    <name type="scientific">Koribacter versatilis (strain Ellin345)</name>
    <dbReference type="NCBI Taxonomy" id="204669"/>
    <lineage>
        <taxon>Bacteria</taxon>
        <taxon>Pseudomonadati</taxon>
        <taxon>Acidobacteriota</taxon>
        <taxon>Terriglobia</taxon>
        <taxon>Terriglobales</taxon>
        <taxon>Candidatus Korobacteraceae</taxon>
        <taxon>Candidatus Korobacter</taxon>
    </lineage>
</organism>
<reference evidence="5 6" key="1">
    <citation type="journal article" date="2009" name="Appl. Environ. Microbiol.">
        <title>Three genomes from the phylum Acidobacteria provide insight into the lifestyles of these microorganisms in soils.</title>
        <authorList>
            <person name="Ward N.L."/>
            <person name="Challacombe J.F."/>
            <person name="Janssen P.H."/>
            <person name="Henrissat B."/>
            <person name="Coutinho P.M."/>
            <person name="Wu M."/>
            <person name="Xie G."/>
            <person name="Haft D.H."/>
            <person name="Sait M."/>
            <person name="Badger J."/>
            <person name="Barabote R.D."/>
            <person name="Bradley B."/>
            <person name="Brettin T.S."/>
            <person name="Brinkac L.M."/>
            <person name="Bruce D."/>
            <person name="Creasy T."/>
            <person name="Daugherty S.C."/>
            <person name="Davidsen T.M."/>
            <person name="DeBoy R.T."/>
            <person name="Detter J.C."/>
            <person name="Dodson R.J."/>
            <person name="Durkin A.S."/>
            <person name="Ganapathy A."/>
            <person name="Gwinn-Giglio M."/>
            <person name="Han C.S."/>
            <person name="Khouri H."/>
            <person name="Kiss H."/>
            <person name="Kothari S.P."/>
            <person name="Madupu R."/>
            <person name="Nelson K.E."/>
            <person name="Nelson W.C."/>
            <person name="Paulsen I."/>
            <person name="Penn K."/>
            <person name="Ren Q."/>
            <person name="Rosovitz M.J."/>
            <person name="Selengut J.D."/>
            <person name="Shrivastava S."/>
            <person name="Sullivan S.A."/>
            <person name="Tapia R."/>
            <person name="Thompson L.S."/>
            <person name="Watkins K.L."/>
            <person name="Yang Q."/>
            <person name="Yu C."/>
            <person name="Zafar N."/>
            <person name="Zhou L."/>
            <person name="Kuske C.R."/>
        </authorList>
    </citation>
    <scope>NUCLEOTIDE SEQUENCE [LARGE SCALE GENOMIC DNA]</scope>
    <source>
        <strain evidence="5 6">Ellin345</strain>
    </source>
</reference>
<feature type="signal peptide" evidence="3">
    <location>
        <begin position="1"/>
        <end position="23"/>
    </location>
</feature>
<dbReference type="EnsemblBacteria" id="ABF43251">
    <property type="protein sequence ID" value="ABF43251"/>
    <property type="gene ID" value="Acid345_4251"/>
</dbReference>
<feature type="compositionally biased region" description="Polar residues" evidence="2">
    <location>
        <begin position="158"/>
        <end position="184"/>
    </location>
</feature>
<gene>
    <name evidence="5" type="ordered locus">Acid345_4251</name>
</gene>